<feature type="region of interest" description="Disordered" evidence="5">
    <location>
        <begin position="1"/>
        <end position="31"/>
    </location>
</feature>
<evidence type="ECO:0000313" key="8">
    <source>
        <dbReference type="Proteomes" id="UP000243589"/>
    </source>
</evidence>
<organism evidence="7 8">
    <name type="scientific">Brevibacterium ravenspurgense</name>
    <dbReference type="NCBI Taxonomy" id="479117"/>
    <lineage>
        <taxon>Bacteria</taxon>
        <taxon>Bacillati</taxon>
        <taxon>Actinomycetota</taxon>
        <taxon>Actinomycetes</taxon>
        <taxon>Micrococcales</taxon>
        <taxon>Brevibacteriaceae</taxon>
        <taxon>Brevibacterium</taxon>
    </lineage>
</organism>
<dbReference type="PANTHER" id="PTHR10361">
    <property type="entry name" value="SODIUM-BILE ACID COTRANSPORTER"/>
    <property type="match status" value="1"/>
</dbReference>
<dbReference type="Pfam" id="PF01758">
    <property type="entry name" value="SBF"/>
    <property type="match status" value="1"/>
</dbReference>
<keyword evidence="3 6" id="KW-1133">Transmembrane helix</keyword>
<evidence type="ECO:0000256" key="3">
    <source>
        <dbReference type="ARBA" id="ARBA00022989"/>
    </source>
</evidence>
<feature type="transmembrane region" description="Helical" evidence="6">
    <location>
        <begin position="37"/>
        <end position="56"/>
    </location>
</feature>
<feature type="transmembrane region" description="Helical" evidence="6">
    <location>
        <begin position="224"/>
        <end position="242"/>
    </location>
</feature>
<feature type="transmembrane region" description="Helical" evidence="6">
    <location>
        <begin position="68"/>
        <end position="85"/>
    </location>
</feature>
<evidence type="ECO:0000313" key="7">
    <source>
        <dbReference type="EMBL" id="KXZ59132.1"/>
    </source>
</evidence>
<dbReference type="InterPro" id="IPR038770">
    <property type="entry name" value="Na+/solute_symporter_sf"/>
</dbReference>
<gene>
    <name evidence="7" type="ORF">Bravens_00515</name>
</gene>
<feature type="transmembrane region" description="Helical" evidence="6">
    <location>
        <begin position="156"/>
        <end position="180"/>
    </location>
</feature>
<dbReference type="Gene3D" id="1.20.1530.20">
    <property type="match status" value="1"/>
</dbReference>
<feature type="transmembrane region" description="Helical" evidence="6">
    <location>
        <begin position="186"/>
        <end position="212"/>
    </location>
</feature>
<evidence type="ECO:0000256" key="2">
    <source>
        <dbReference type="ARBA" id="ARBA00022692"/>
    </source>
</evidence>
<dbReference type="AlphaFoldDB" id="A0A150HAJ6"/>
<dbReference type="RefSeq" id="WP_062020046.1">
    <property type="nucleotide sequence ID" value="NZ_LQQC01000006.1"/>
</dbReference>
<evidence type="ECO:0000256" key="5">
    <source>
        <dbReference type="SAM" id="MobiDB-lite"/>
    </source>
</evidence>
<dbReference type="PANTHER" id="PTHR10361:SF28">
    <property type="entry name" value="P3 PROTEIN-RELATED"/>
    <property type="match status" value="1"/>
</dbReference>
<feature type="transmembrane region" description="Helical" evidence="6">
    <location>
        <begin position="285"/>
        <end position="306"/>
    </location>
</feature>
<dbReference type="PATRIC" id="fig|479117.4.peg.516"/>
<accession>A0A150HAJ6</accession>
<evidence type="ECO:0000256" key="4">
    <source>
        <dbReference type="ARBA" id="ARBA00023136"/>
    </source>
</evidence>
<feature type="transmembrane region" description="Helical" evidence="6">
    <location>
        <begin position="97"/>
        <end position="121"/>
    </location>
</feature>
<evidence type="ECO:0000256" key="6">
    <source>
        <dbReference type="SAM" id="Phobius"/>
    </source>
</evidence>
<evidence type="ECO:0000256" key="1">
    <source>
        <dbReference type="ARBA" id="ARBA00004141"/>
    </source>
</evidence>
<comment type="caution">
    <text evidence="7">The sequence shown here is derived from an EMBL/GenBank/DDBJ whole genome shotgun (WGS) entry which is preliminary data.</text>
</comment>
<feature type="transmembrane region" description="Helical" evidence="6">
    <location>
        <begin position="127"/>
        <end position="149"/>
    </location>
</feature>
<comment type="subcellular location">
    <subcellularLocation>
        <location evidence="1">Membrane</location>
        <topology evidence="1">Multi-pass membrane protein</topology>
    </subcellularLocation>
</comment>
<feature type="transmembrane region" description="Helical" evidence="6">
    <location>
        <begin position="312"/>
        <end position="333"/>
    </location>
</feature>
<reference evidence="7 8" key="1">
    <citation type="submission" date="2016-01" db="EMBL/GenBank/DDBJ databases">
        <title>Use of Whole Genome Sequencing to ascertain that Brevibacterium massiliense (Roux, Raoult 2009) is a later heterotypic synonym of Brevibacterium ravenspurgense (Mages 2008).</title>
        <authorList>
            <person name="Bernier A.-M."/>
            <person name="Burdz T."/>
            <person name="Huynh C."/>
            <person name="Pachecho A.L."/>
            <person name="Wiebe D."/>
            <person name="Bonner C."/>
            <person name="Bernard K."/>
        </authorList>
    </citation>
    <scope>NUCLEOTIDE SEQUENCE [LARGE SCALE GENOMIC DNA]</scope>
    <source>
        <strain evidence="7 8">CCUG56047</strain>
    </source>
</reference>
<dbReference type="GO" id="GO:0016020">
    <property type="term" value="C:membrane"/>
    <property type="evidence" value="ECO:0007669"/>
    <property type="project" value="UniProtKB-SubCell"/>
</dbReference>
<keyword evidence="8" id="KW-1185">Reference proteome</keyword>
<protein>
    <submittedName>
        <fullName evidence="7">Sodium Bile acid symporter family protein</fullName>
    </submittedName>
</protein>
<dbReference type="EMBL" id="LQQC01000006">
    <property type="protein sequence ID" value="KXZ59132.1"/>
    <property type="molecule type" value="Genomic_DNA"/>
</dbReference>
<dbReference type="InterPro" id="IPR002657">
    <property type="entry name" value="BilAc:Na_symport/Acr3"/>
</dbReference>
<feature type="transmembrane region" description="Helical" evidence="6">
    <location>
        <begin position="248"/>
        <end position="273"/>
    </location>
</feature>
<proteinExistence type="predicted"/>
<name>A0A150HAJ6_9MICO</name>
<dbReference type="Proteomes" id="UP000243589">
    <property type="component" value="Unassembled WGS sequence"/>
</dbReference>
<dbReference type="InterPro" id="IPR004710">
    <property type="entry name" value="Bilac:Na_transpt"/>
</dbReference>
<keyword evidence="4 6" id="KW-0472">Membrane</keyword>
<sequence>MAPGNTNTPKDDSGRGSGTSSAAHTGRAAGDQQTRSARLAVTAFPVLVVLGGLLGVAASDTLVAMSPAIPWALGVVMFLMGLTLTMPDFARIAKRPWAVLIGVALQFTIMPLAGLAIVRLLGLEPMLAVGVILVGCAPGGTASNVVTYLSRGDVALSVTVTTVSTLLAPLLTPVLTLWLAGSYLEVSAGAMMLSIVKTVFVPVVLGVVVRLFAARAVEAVAPALPWLSTITITLIVAVVVAGSKSSLASAGLIVLLAVILHNAIGLALGYGAARLTGLSPAQRRALSIEVGMQNSGLAASLAAAYFSPLAALPAAVFSVWHNVSGAIIAALFARAKAD</sequence>
<keyword evidence="2 6" id="KW-0812">Transmembrane</keyword>